<gene>
    <name evidence="1" type="ORF">H1P_6290020</name>
</gene>
<keyword evidence="2" id="KW-1185">Reference proteome</keyword>
<accession>A0A563W1Q4</accession>
<name>A0A563W1Q4_9CYAN</name>
<proteinExistence type="predicted"/>
<sequence length="52" mass="5987">MVKKAIAFGYTVFKTNINLGDFTMKILIIWCVKEDANFSDIKATLLEKERFA</sequence>
<organism evidence="1 2">
    <name type="scientific">Hyella patelloides LEGE 07179</name>
    <dbReference type="NCBI Taxonomy" id="945734"/>
    <lineage>
        <taxon>Bacteria</taxon>
        <taxon>Bacillati</taxon>
        <taxon>Cyanobacteriota</taxon>
        <taxon>Cyanophyceae</taxon>
        <taxon>Pleurocapsales</taxon>
        <taxon>Hyellaceae</taxon>
        <taxon>Hyella</taxon>
    </lineage>
</organism>
<dbReference type="Proteomes" id="UP000320055">
    <property type="component" value="Unassembled WGS sequence"/>
</dbReference>
<evidence type="ECO:0000313" key="2">
    <source>
        <dbReference type="Proteomes" id="UP000320055"/>
    </source>
</evidence>
<dbReference type="EMBL" id="CAACVJ010000589">
    <property type="protein sequence ID" value="VEP17600.1"/>
    <property type="molecule type" value="Genomic_DNA"/>
</dbReference>
<protein>
    <submittedName>
        <fullName evidence="1">Uncharacterized protein</fullName>
    </submittedName>
</protein>
<reference evidence="1 2" key="1">
    <citation type="submission" date="2019-01" db="EMBL/GenBank/DDBJ databases">
        <authorList>
            <person name="Brito A."/>
        </authorList>
    </citation>
    <scope>NUCLEOTIDE SEQUENCE [LARGE SCALE GENOMIC DNA]</scope>
    <source>
        <strain evidence="1">1</strain>
    </source>
</reference>
<evidence type="ECO:0000313" key="1">
    <source>
        <dbReference type="EMBL" id="VEP17600.1"/>
    </source>
</evidence>
<dbReference type="AlphaFoldDB" id="A0A563W1Q4"/>